<dbReference type="EMBL" id="CP120627">
    <property type="protein sequence ID" value="WEW56440.1"/>
    <property type="molecule type" value="Genomic_DNA"/>
</dbReference>
<name>A0AAF0IFY1_9EURO</name>
<evidence type="ECO:0000256" key="1">
    <source>
        <dbReference type="SAM" id="MobiDB-lite"/>
    </source>
</evidence>
<organism evidence="2 3">
    <name type="scientific">Emydomyces testavorans</name>
    <dbReference type="NCBI Taxonomy" id="2070801"/>
    <lineage>
        <taxon>Eukaryota</taxon>
        <taxon>Fungi</taxon>
        <taxon>Dikarya</taxon>
        <taxon>Ascomycota</taxon>
        <taxon>Pezizomycotina</taxon>
        <taxon>Eurotiomycetes</taxon>
        <taxon>Eurotiomycetidae</taxon>
        <taxon>Onygenales</taxon>
        <taxon>Nannizziopsiaceae</taxon>
        <taxon>Emydomyces</taxon>
    </lineage>
</organism>
<evidence type="ECO:0000313" key="3">
    <source>
        <dbReference type="Proteomes" id="UP001219355"/>
    </source>
</evidence>
<keyword evidence="3" id="KW-1185">Reference proteome</keyword>
<accession>A0AAF0IFY1</accession>
<protein>
    <submittedName>
        <fullName evidence="2">Uncharacterized protein</fullName>
    </submittedName>
</protein>
<sequence>MSTFPKALFQAGPTGSKRGSGAPSARGRMPRGNRPLSRQDNSARDPNAQGGQGNMSGLKHGRGRGTGAIPPGPRGAKASNRMRMESARPSSGVSRGTVNNVIGIENLTF</sequence>
<dbReference type="Proteomes" id="UP001219355">
    <property type="component" value="Chromosome 1"/>
</dbReference>
<dbReference type="AlphaFoldDB" id="A0AAF0IFY1"/>
<evidence type="ECO:0000313" key="2">
    <source>
        <dbReference type="EMBL" id="WEW56440.1"/>
    </source>
</evidence>
<proteinExistence type="predicted"/>
<feature type="compositionally biased region" description="Polar residues" evidence="1">
    <location>
        <begin position="88"/>
        <end position="97"/>
    </location>
</feature>
<reference evidence="2" key="1">
    <citation type="submission" date="2023-03" db="EMBL/GenBank/DDBJ databases">
        <title>Emydomyces testavorans Genome Sequence.</title>
        <authorList>
            <person name="Hoyer L."/>
        </authorList>
    </citation>
    <scope>NUCLEOTIDE SEQUENCE</scope>
    <source>
        <strain evidence="2">16-2883</strain>
    </source>
</reference>
<gene>
    <name evidence="2" type="ORF">PRK78_001883</name>
</gene>
<feature type="region of interest" description="Disordered" evidence="1">
    <location>
        <begin position="1"/>
        <end position="97"/>
    </location>
</feature>